<evidence type="ECO:0000256" key="3">
    <source>
        <dbReference type="PIRSR" id="PIRSR602401-1"/>
    </source>
</evidence>
<dbReference type="InterPro" id="IPR036396">
    <property type="entry name" value="Cyt_P450_sf"/>
</dbReference>
<dbReference type="PRINTS" id="PR00463">
    <property type="entry name" value="EP450I"/>
</dbReference>
<dbReference type="InterPro" id="IPR001128">
    <property type="entry name" value="Cyt_P450"/>
</dbReference>
<keyword evidence="1 3" id="KW-0479">Metal-binding</keyword>
<keyword evidence="6" id="KW-1185">Reference proteome</keyword>
<dbReference type="HOGENOM" id="CLU_001570_5_7_1"/>
<dbReference type="Gene3D" id="1.10.630.10">
    <property type="entry name" value="Cytochrome P450"/>
    <property type="match status" value="1"/>
</dbReference>
<dbReference type="GO" id="GO:0020037">
    <property type="term" value="F:heme binding"/>
    <property type="evidence" value="ECO:0007669"/>
    <property type="project" value="InterPro"/>
</dbReference>
<dbReference type="Pfam" id="PF00067">
    <property type="entry name" value="p450"/>
    <property type="match status" value="1"/>
</dbReference>
<dbReference type="PRINTS" id="PR00385">
    <property type="entry name" value="P450"/>
</dbReference>
<evidence type="ECO:0000256" key="1">
    <source>
        <dbReference type="ARBA" id="ARBA00022723"/>
    </source>
</evidence>
<dbReference type="GO" id="GO:0005506">
    <property type="term" value="F:iron ion binding"/>
    <property type="evidence" value="ECO:0007669"/>
    <property type="project" value="InterPro"/>
</dbReference>
<comment type="cofactor">
    <cofactor evidence="3">
        <name>heme</name>
        <dbReference type="ChEBI" id="CHEBI:30413"/>
    </cofactor>
</comment>
<evidence type="ECO:0000313" key="6">
    <source>
        <dbReference type="Proteomes" id="UP000022910"/>
    </source>
</evidence>
<gene>
    <name evidence="5" type="ORF">RirG_075990</name>
</gene>
<sequence>MNKLIENRDYLINSLYKVIKQRRIEIENTPLDQPLRHDMLTSFITANTPRDINVEKHVDADLLRPMTDKEICGNLLDAMIAGTDTTANMLSFVIYLLEKNPEVKQKLRQEFDSVLGNDLTKPMTLKNIEELKYCDAVIKEVFRHIPVAFLLGRLSVENDKVGGYNWPKGTQFQIHTSALMMRDDYWTDPEKFDPDRFYKVEESDKYLLEKQHAKNSFMMWGGGIRICPGRKLAITELKCLIPLIYRKYDIELRSPLEYKSEILTYCEKLLVKVKPRKF</sequence>
<keyword evidence="4" id="KW-0560">Oxidoreductase</keyword>
<accession>A0A015LGJ9</accession>
<keyword evidence="4" id="KW-0503">Monooxygenase</keyword>
<dbReference type="SUPFAM" id="SSF48264">
    <property type="entry name" value="Cytochrome P450"/>
    <property type="match status" value="1"/>
</dbReference>
<dbReference type="OrthoDB" id="1470350at2759"/>
<dbReference type="Proteomes" id="UP000022910">
    <property type="component" value="Unassembled WGS sequence"/>
</dbReference>
<dbReference type="GO" id="GO:0016705">
    <property type="term" value="F:oxidoreductase activity, acting on paired donors, with incorporation or reduction of molecular oxygen"/>
    <property type="evidence" value="ECO:0007669"/>
    <property type="project" value="InterPro"/>
</dbReference>
<protein>
    <submittedName>
        <fullName evidence="5">C-22 sterol desaturase</fullName>
    </submittedName>
</protein>
<reference evidence="5 6" key="1">
    <citation type="submission" date="2014-02" db="EMBL/GenBank/DDBJ databases">
        <title>Single nucleus genome sequencing reveals high similarity among nuclei of an endomycorrhizal fungus.</title>
        <authorList>
            <person name="Lin K."/>
            <person name="Geurts R."/>
            <person name="Zhang Z."/>
            <person name="Limpens E."/>
            <person name="Saunders D.G."/>
            <person name="Mu D."/>
            <person name="Pang E."/>
            <person name="Cao H."/>
            <person name="Cha H."/>
            <person name="Lin T."/>
            <person name="Zhou Q."/>
            <person name="Shang Y."/>
            <person name="Li Y."/>
            <person name="Ivanov S."/>
            <person name="Sharma T."/>
            <person name="Velzen R.V."/>
            <person name="Ruijter N.D."/>
            <person name="Aanen D.K."/>
            <person name="Win J."/>
            <person name="Kamoun S."/>
            <person name="Bisseling T."/>
            <person name="Huang S."/>
        </authorList>
    </citation>
    <scope>NUCLEOTIDE SEQUENCE [LARGE SCALE GENOMIC DNA]</scope>
    <source>
        <strain evidence="6">DAOM197198w</strain>
    </source>
</reference>
<keyword evidence="2 3" id="KW-0408">Iron</keyword>
<comment type="caution">
    <text evidence="5">The sequence shown here is derived from an EMBL/GenBank/DDBJ whole genome shotgun (WGS) entry which is preliminary data.</text>
</comment>
<evidence type="ECO:0000313" key="5">
    <source>
        <dbReference type="EMBL" id="EXX71716.1"/>
    </source>
</evidence>
<dbReference type="CDD" id="cd00302">
    <property type="entry name" value="cytochrome_P450"/>
    <property type="match status" value="1"/>
</dbReference>
<evidence type="ECO:0000256" key="2">
    <source>
        <dbReference type="ARBA" id="ARBA00023004"/>
    </source>
</evidence>
<keyword evidence="3 4" id="KW-0349">Heme</keyword>
<dbReference type="EMBL" id="JEMT01015958">
    <property type="protein sequence ID" value="EXX71716.1"/>
    <property type="molecule type" value="Genomic_DNA"/>
</dbReference>
<dbReference type="PANTHER" id="PTHR24301">
    <property type="entry name" value="THROMBOXANE-A SYNTHASE"/>
    <property type="match status" value="1"/>
</dbReference>
<name>A0A015LGJ9_RHIIW</name>
<evidence type="ECO:0000256" key="4">
    <source>
        <dbReference type="RuleBase" id="RU000461"/>
    </source>
</evidence>
<dbReference type="AlphaFoldDB" id="A0A015LGJ9"/>
<organism evidence="5 6">
    <name type="scientific">Rhizophagus irregularis (strain DAOM 197198w)</name>
    <name type="common">Glomus intraradices</name>
    <dbReference type="NCBI Taxonomy" id="1432141"/>
    <lineage>
        <taxon>Eukaryota</taxon>
        <taxon>Fungi</taxon>
        <taxon>Fungi incertae sedis</taxon>
        <taxon>Mucoromycota</taxon>
        <taxon>Glomeromycotina</taxon>
        <taxon>Glomeromycetes</taxon>
        <taxon>Glomerales</taxon>
        <taxon>Glomeraceae</taxon>
        <taxon>Rhizophagus</taxon>
    </lineage>
</organism>
<comment type="similarity">
    <text evidence="4">Belongs to the cytochrome P450 family.</text>
</comment>
<dbReference type="PROSITE" id="PS00086">
    <property type="entry name" value="CYTOCHROME_P450"/>
    <property type="match status" value="1"/>
</dbReference>
<dbReference type="InterPro" id="IPR017972">
    <property type="entry name" value="Cyt_P450_CS"/>
</dbReference>
<dbReference type="PANTHER" id="PTHR24301:SF2">
    <property type="entry name" value="THROMBOXANE-A SYNTHASE"/>
    <property type="match status" value="1"/>
</dbReference>
<dbReference type="STRING" id="1432141.A0A015LGJ9"/>
<proteinExistence type="inferred from homology"/>
<dbReference type="GO" id="GO:0004497">
    <property type="term" value="F:monooxygenase activity"/>
    <property type="evidence" value="ECO:0007669"/>
    <property type="project" value="UniProtKB-KW"/>
</dbReference>
<feature type="binding site" description="axial binding residue" evidence="3">
    <location>
        <position position="227"/>
    </location>
    <ligand>
        <name>heme</name>
        <dbReference type="ChEBI" id="CHEBI:30413"/>
    </ligand>
    <ligandPart>
        <name>Fe</name>
        <dbReference type="ChEBI" id="CHEBI:18248"/>
    </ligandPart>
</feature>
<dbReference type="InterPro" id="IPR002401">
    <property type="entry name" value="Cyt_P450_E_grp-I"/>
</dbReference>